<dbReference type="PANTHER" id="PTHR16943:SF8">
    <property type="entry name" value="2-METHYLCITRATE DEHYDRATASE"/>
    <property type="match status" value="1"/>
</dbReference>
<dbReference type="InterPro" id="IPR045336">
    <property type="entry name" value="MmgE_PrpD_N"/>
</dbReference>
<dbReference type="Gene3D" id="1.10.4100.10">
    <property type="entry name" value="2-methylcitrate dehydratase PrpD"/>
    <property type="match status" value="1"/>
</dbReference>
<sequence length="459" mass="50488">MNLSKRLAEHLVTINYEDLPEKAIEASKKCILDTIGVILAANTLGEGCQSFVNITLADGGNEQSTIFGFGQKVPASAAAFANGAMAHSMDFGESHDTAFVHASAPTVPAALAVAEALDHITGKDLITAVTLGNDLVCRLGLSITKNLLEYGWYMPPILGAFGATAAAGKLLHLTEEQMLDAFSLTLCQATCSAEITRNPQTLIRSVRDAFAAKAGVTSALLAKEGVKGFDQPFDGERAFFYSFTRGHFDSNLLMKNLGKQFEGTNVSFKPWPSCRGTHPYIECLLNLLKKYQLDESDVIEMRAVVSEVNQMLICEPLEGKRKPEGAINAKFSLPYVLATTLVHGKVTLEQFTEQSILEPIVLANAQKVKYKVNSNLTLKESLQGYLEIETKDGEVYSEKIERPYGNPLHPMSNEEMIEKFKDCGKYSKKRLTDHALNKVIEQIFHLETIKDVREFTKLL</sequence>
<evidence type="ECO:0000259" key="3">
    <source>
        <dbReference type="Pfam" id="PF19305"/>
    </source>
</evidence>
<dbReference type="Proteomes" id="UP000193006">
    <property type="component" value="Chromosome"/>
</dbReference>
<dbReference type="PANTHER" id="PTHR16943">
    <property type="entry name" value="2-METHYLCITRATE DEHYDRATASE-RELATED"/>
    <property type="match status" value="1"/>
</dbReference>
<proteinExistence type="inferred from homology"/>
<dbReference type="STRING" id="199441.BkAM31D_08635"/>
<dbReference type="SUPFAM" id="SSF103378">
    <property type="entry name" value="2-methylcitrate dehydratase PrpD"/>
    <property type="match status" value="1"/>
</dbReference>
<dbReference type="EC" id="4.2.1.79" evidence="4"/>
<dbReference type="AlphaFoldDB" id="A0A1X9M928"/>
<feature type="domain" description="MmgE/PrpD C-terminal" evidence="3">
    <location>
        <begin position="271"/>
        <end position="426"/>
    </location>
</feature>
<dbReference type="GO" id="GO:0047547">
    <property type="term" value="F:2-methylcitrate dehydratase activity"/>
    <property type="evidence" value="ECO:0007669"/>
    <property type="project" value="UniProtKB-EC"/>
</dbReference>
<dbReference type="Gene3D" id="3.30.1330.120">
    <property type="entry name" value="2-methylcitrate dehydratase PrpD"/>
    <property type="match status" value="1"/>
</dbReference>
<name>A0A1X9M928_9BACI</name>
<comment type="similarity">
    <text evidence="1">Belongs to the PrpD family.</text>
</comment>
<evidence type="ECO:0000313" key="4">
    <source>
        <dbReference type="EMBL" id="ARK29925.1"/>
    </source>
</evidence>
<dbReference type="InterPro" id="IPR036148">
    <property type="entry name" value="MmgE/PrpD_sf"/>
</dbReference>
<organism evidence="4 5">
    <name type="scientific">Halalkalibacter krulwichiae</name>
    <dbReference type="NCBI Taxonomy" id="199441"/>
    <lineage>
        <taxon>Bacteria</taxon>
        <taxon>Bacillati</taxon>
        <taxon>Bacillota</taxon>
        <taxon>Bacilli</taxon>
        <taxon>Bacillales</taxon>
        <taxon>Bacillaceae</taxon>
        <taxon>Halalkalibacter</taxon>
    </lineage>
</organism>
<dbReference type="InterPro" id="IPR045337">
    <property type="entry name" value="MmgE_PrpD_C"/>
</dbReference>
<evidence type="ECO:0000259" key="2">
    <source>
        <dbReference type="Pfam" id="PF03972"/>
    </source>
</evidence>
<reference evidence="4 5" key="1">
    <citation type="submission" date="2017-04" db="EMBL/GenBank/DDBJ databases">
        <title>Bacillus krulwichiae AM31D Genome sequencing and assembly.</title>
        <authorList>
            <person name="Krulwich T.A."/>
            <person name="Anastor L."/>
            <person name="Ehrlich R."/>
            <person name="Ehrlich G.D."/>
            <person name="Janto B."/>
        </authorList>
    </citation>
    <scope>NUCLEOTIDE SEQUENCE [LARGE SCALE GENOMIC DNA]</scope>
    <source>
        <strain evidence="4 5">AM31D</strain>
    </source>
</reference>
<dbReference type="EMBL" id="CP020814">
    <property type="protein sequence ID" value="ARK29925.1"/>
    <property type="molecule type" value="Genomic_DNA"/>
</dbReference>
<accession>A0A1X9M928</accession>
<dbReference type="Pfam" id="PF03972">
    <property type="entry name" value="MmgE_PrpD_N"/>
    <property type="match status" value="1"/>
</dbReference>
<keyword evidence="5" id="KW-1185">Reference proteome</keyword>
<keyword evidence="4" id="KW-0456">Lyase</keyword>
<dbReference type="InterPro" id="IPR042183">
    <property type="entry name" value="MmgE/PrpD_sf_1"/>
</dbReference>
<dbReference type="Pfam" id="PF19305">
    <property type="entry name" value="MmgE_PrpD_C"/>
    <property type="match status" value="1"/>
</dbReference>
<evidence type="ECO:0000256" key="1">
    <source>
        <dbReference type="ARBA" id="ARBA00006174"/>
    </source>
</evidence>
<dbReference type="RefSeq" id="WP_066152203.1">
    <property type="nucleotide sequence ID" value="NZ_CP020814.1"/>
</dbReference>
<gene>
    <name evidence="4" type="primary">prpD</name>
    <name evidence="4" type="ORF">BkAM31D_08635</name>
</gene>
<protein>
    <submittedName>
        <fullName evidence="4">2-methylcitrate dehydratase</fullName>
        <ecNumber evidence="4">4.2.1.79</ecNumber>
    </submittedName>
</protein>
<dbReference type="InterPro" id="IPR005656">
    <property type="entry name" value="MmgE_PrpD"/>
</dbReference>
<feature type="domain" description="MmgE/PrpD N-terminal" evidence="2">
    <location>
        <begin position="6"/>
        <end position="246"/>
    </location>
</feature>
<evidence type="ECO:0000313" key="5">
    <source>
        <dbReference type="Proteomes" id="UP000193006"/>
    </source>
</evidence>
<dbReference type="KEGG" id="bkw:BkAM31D_08635"/>
<dbReference type="InterPro" id="IPR042188">
    <property type="entry name" value="MmgE/PrpD_sf_2"/>
</dbReference>